<evidence type="ECO:0000313" key="6">
    <source>
        <dbReference type="Proteomes" id="UP000692954"/>
    </source>
</evidence>
<dbReference type="GO" id="GO:0003254">
    <property type="term" value="P:regulation of membrane depolarization"/>
    <property type="evidence" value="ECO:0007669"/>
    <property type="project" value="TreeGrafter"/>
</dbReference>
<dbReference type="Pfam" id="PF07885">
    <property type="entry name" value="Ion_trans_2"/>
    <property type="match status" value="1"/>
</dbReference>
<dbReference type="PANTHER" id="PTHR45689:SF5">
    <property type="entry name" value="I[[H]] CHANNEL, ISOFORM E"/>
    <property type="match status" value="1"/>
</dbReference>
<keyword evidence="3" id="KW-1133">Transmembrane helix</keyword>
<evidence type="ECO:0000259" key="4">
    <source>
        <dbReference type="PROSITE" id="PS50042"/>
    </source>
</evidence>
<feature type="transmembrane region" description="Helical" evidence="3">
    <location>
        <begin position="357"/>
        <end position="374"/>
    </location>
</feature>
<accession>A0A8S1R6Y9</accession>
<dbReference type="EMBL" id="CAJJDN010000143">
    <property type="protein sequence ID" value="CAD8123229.1"/>
    <property type="molecule type" value="Genomic_DNA"/>
</dbReference>
<keyword evidence="6" id="KW-1185">Reference proteome</keyword>
<feature type="transmembrane region" description="Helical" evidence="3">
    <location>
        <begin position="327"/>
        <end position="345"/>
    </location>
</feature>
<dbReference type="GO" id="GO:0035725">
    <property type="term" value="P:sodium ion transmembrane transport"/>
    <property type="evidence" value="ECO:0007669"/>
    <property type="project" value="TreeGrafter"/>
</dbReference>
<dbReference type="AlphaFoldDB" id="A0A8S1R6Y9"/>
<dbReference type="InterPro" id="IPR013099">
    <property type="entry name" value="K_chnl_dom"/>
</dbReference>
<feature type="coiled-coil region" evidence="1">
    <location>
        <begin position="677"/>
        <end position="729"/>
    </location>
</feature>
<feature type="compositionally biased region" description="Basic and acidic residues" evidence="2">
    <location>
        <begin position="7"/>
        <end position="19"/>
    </location>
</feature>
<reference evidence="5" key="1">
    <citation type="submission" date="2021-01" db="EMBL/GenBank/DDBJ databases">
        <authorList>
            <consortium name="Genoscope - CEA"/>
            <person name="William W."/>
        </authorList>
    </citation>
    <scope>NUCLEOTIDE SEQUENCE</scope>
</reference>
<gene>
    <name evidence="5" type="ORF">PSON_ATCC_30995.1.T1430110</name>
</gene>
<evidence type="ECO:0000256" key="1">
    <source>
        <dbReference type="SAM" id="Coils"/>
    </source>
</evidence>
<dbReference type="InterPro" id="IPR051413">
    <property type="entry name" value="K/Na_HCN_channel"/>
</dbReference>
<feature type="compositionally biased region" description="Polar residues" evidence="2">
    <location>
        <begin position="20"/>
        <end position="34"/>
    </location>
</feature>
<dbReference type="GO" id="GO:0005249">
    <property type="term" value="F:voltage-gated potassium channel activity"/>
    <property type="evidence" value="ECO:0007669"/>
    <property type="project" value="TreeGrafter"/>
</dbReference>
<name>A0A8S1R6Y9_9CILI</name>
<feature type="transmembrane region" description="Helical" evidence="3">
    <location>
        <begin position="243"/>
        <end position="265"/>
    </location>
</feature>
<dbReference type="InterPro" id="IPR000595">
    <property type="entry name" value="cNMP-bd_dom"/>
</dbReference>
<protein>
    <recommendedName>
        <fullName evidence="4">Cyclic nucleotide-binding domain-containing protein</fullName>
    </recommendedName>
</protein>
<feature type="region of interest" description="Disordered" evidence="2">
    <location>
        <begin position="1"/>
        <end position="34"/>
    </location>
</feature>
<dbReference type="PROSITE" id="PS50042">
    <property type="entry name" value="CNMP_BINDING_3"/>
    <property type="match status" value="1"/>
</dbReference>
<proteinExistence type="predicted"/>
<dbReference type="Proteomes" id="UP000692954">
    <property type="component" value="Unassembled WGS sequence"/>
</dbReference>
<comment type="caution">
    <text evidence="5">The sequence shown here is derived from an EMBL/GenBank/DDBJ whole genome shotgun (WGS) entry which is preliminary data.</text>
</comment>
<feature type="transmembrane region" description="Helical" evidence="3">
    <location>
        <begin position="213"/>
        <end position="231"/>
    </location>
</feature>
<feature type="transmembrane region" description="Helical" evidence="3">
    <location>
        <begin position="285"/>
        <end position="307"/>
    </location>
</feature>
<dbReference type="PANTHER" id="PTHR45689">
    <property type="entry name" value="I[[H]] CHANNEL, ISOFORM E"/>
    <property type="match status" value="1"/>
</dbReference>
<sequence length="854" mass="100954">MQTTRIENLESKYFEDQSNKETQPINPCKQTSRQDNKIQILQSLQFQTNKKRKDTQRRHLYIQKFLNNIQVEKKQYKKLNEFHLDIINDKGSSQLEREEVQVNSNNNRWFKNVQESINKILNRIPLIYPQTKYKTLLNIIAVITRLYFAFVIPLDLGWQDKSFIFYDFKVISTIALLIIILDLIISLNTAYYKDGQLVTNRSEILKHSLFNSFGMQWFSVLLLIIFLFLSFSGKADTGAKDTISNLLLVLFLVHFKPIITIVNYYEENFNFNKQIQSCLELVKLLFVLFYSIHFFSCIWILVGSYGVVNYEKSWLLQVGISEQEWQIQYLYAFYYSAVTIFTIGYGDITPQSSAEKVLAITYIIVASIQLPYSVSTVGTIIQQITGYKEEKKRKLRIINSYLNQQQISKDLQIQVREYLTYRWDNEQLNKESEVDEIINQLSQDLHDSLITESCSQLLKKCKLFKLGFSLNFKTNLVKHAKQIQLQPEQELIINNSSDINFYYITQGQLQFLLSNGQKLGVINQGNSIGLHNFINPNLSEEKYSSIGFSKLIVIGQKQFLKLLQEYPQDYEIYCKIKEDLVFSSQKDSLLPFKCFSCLKYNHFIQQCPLLHYIPEKEKIIKRIVFPTQQNRQTVKRRVKLVNFSSKSQILKELQNASEQIVNDNPEILQLYDVEDNIQQLIQQDINLQQKVDQKQNKFQAILKQHQILVNNQKNKLKSAVEKIKQNNSEVFQNLHINLNCYQMKKELINKILELRFNCIKNLNSFIFQKEISLIQQLMYQQTFDKSYEISIFETPANFKYYNPDWNFDNTCKFKQKRNQKLIKQLLFYFLYPCKIIDQFKIQQLNCYSIKEQGQ</sequence>
<feature type="transmembrane region" description="Helical" evidence="3">
    <location>
        <begin position="170"/>
        <end position="192"/>
    </location>
</feature>
<feature type="transmembrane region" description="Helical" evidence="3">
    <location>
        <begin position="136"/>
        <end position="158"/>
    </location>
</feature>
<feature type="domain" description="Cyclic nucleotide-binding" evidence="4">
    <location>
        <begin position="475"/>
        <end position="563"/>
    </location>
</feature>
<keyword evidence="1" id="KW-0175">Coiled coil</keyword>
<dbReference type="OrthoDB" id="421226at2759"/>
<evidence type="ECO:0000313" key="5">
    <source>
        <dbReference type="EMBL" id="CAD8123229.1"/>
    </source>
</evidence>
<keyword evidence="3" id="KW-0472">Membrane</keyword>
<evidence type="ECO:0000256" key="2">
    <source>
        <dbReference type="SAM" id="MobiDB-lite"/>
    </source>
</evidence>
<dbReference type="GO" id="GO:0098855">
    <property type="term" value="C:HCN channel complex"/>
    <property type="evidence" value="ECO:0007669"/>
    <property type="project" value="TreeGrafter"/>
</dbReference>
<keyword evidence="3" id="KW-0812">Transmembrane</keyword>
<organism evidence="5 6">
    <name type="scientific">Paramecium sonneborni</name>
    <dbReference type="NCBI Taxonomy" id="65129"/>
    <lineage>
        <taxon>Eukaryota</taxon>
        <taxon>Sar</taxon>
        <taxon>Alveolata</taxon>
        <taxon>Ciliophora</taxon>
        <taxon>Intramacronucleata</taxon>
        <taxon>Oligohymenophorea</taxon>
        <taxon>Peniculida</taxon>
        <taxon>Parameciidae</taxon>
        <taxon>Paramecium</taxon>
    </lineage>
</organism>
<evidence type="ECO:0000256" key="3">
    <source>
        <dbReference type="SAM" id="Phobius"/>
    </source>
</evidence>
<dbReference type="CDD" id="cd00038">
    <property type="entry name" value="CAP_ED"/>
    <property type="match status" value="1"/>
</dbReference>